<accession>A0AAE0KAW3</accession>
<dbReference type="AlphaFoldDB" id="A0AAE0KAW3"/>
<reference evidence="1" key="2">
    <citation type="submission" date="2023-06" db="EMBL/GenBank/DDBJ databases">
        <authorList>
            <consortium name="Lawrence Berkeley National Laboratory"/>
            <person name="Haridas S."/>
            <person name="Hensen N."/>
            <person name="Bonometti L."/>
            <person name="Westerberg I."/>
            <person name="Brannstrom I.O."/>
            <person name="Guillou S."/>
            <person name="Cros-Aarteil S."/>
            <person name="Calhoun S."/>
            <person name="Kuo A."/>
            <person name="Mondo S."/>
            <person name="Pangilinan J."/>
            <person name="Riley R."/>
            <person name="Labutti K."/>
            <person name="Andreopoulos B."/>
            <person name="Lipzen A."/>
            <person name="Chen C."/>
            <person name="Yanf M."/>
            <person name="Daum C."/>
            <person name="Ng V."/>
            <person name="Clum A."/>
            <person name="Steindorff A."/>
            <person name="Ohm R."/>
            <person name="Martin F."/>
            <person name="Silar P."/>
            <person name="Natvig D."/>
            <person name="Lalanne C."/>
            <person name="Gautier V."/>
            <person name="Ament-Velasquez S.L."/>
            <person name="Kruys A."/>
            <person name="Hutchinson M.I."/>
            <person name="Powell A.J."/>
            <person name="Barry K."/>
            <person name="Miller A.N."/>
            <person name="Grigoriev I.V."/>
            <person name="Debuchy R."/>
            <person name="Gladieux P."/>
            <person name="Thoren M.H."/>
            <person name="Johannesson H."/>
        </authorList>
    </citation>
    <scope>NUCLEOTIDE SEQUENCE</scope>
    <source>
        <strain evidence="1">CBS 958.72</strain>
    </source>
</reference>
<reference evidence="1" key="1">
    <citation type="journal article" date="2023" name="Mol. Phylogenet. Evol.">
        <title>Genome-scale phylogeny and comparative genomics of the fungal order Sordariales.</title>
        <authorList>
            <person name="Hensen N."/>
            <person name="Bonometti L."/>
            <person name="Westerberg I."/>
            <person name="Brannstrom I.O."/>
            <person name="Guillou S."/>
            <person name="Cros-Aarteil S."/>
            <person name="Calhoun S."/>
            <person name="Haridas S."/>
            <person name="Kuo A."/>
            <person name="Mondo S."/>
            <person name="Pangilinan J."/>
            <person name="Riley R."/>
            <person name="LaButti K."/>
            <person name="Andreopoulos B."/>
            <person name="Lipzen A."/>
            <person name="Chen C."/>
            <person name="Yan M."/>
            <person name="Daum C."/>
            <person name="Ng V."/>
            <person name="Clum A."/>
            <person name="Steindorff A."/>
            <person name="Ohm R.A."/>
            <person name="Martin F."/>
            <person name="Silar P."/>
            <person name="Natvig D.O."/>
            <person name="Lalanne C."/>
            <person name="Gautier V."/>
            <person name="Ament-Velasquez S.L."/>
            <person name="Kruys A."/>
            <person name="Hutchinson M.I."/>
            <person name="Powell A.J."/>
            <person name="Barry K."/>
            <person name="Miller A.N."/>
            <person name="Grigoriev I.V."/>
            <person name="Debuchy R."/>
            <person name="Gladieux P."/>
            <person name="Hiltunen Thoren M."/>
            <person name="Johannesson H."/>
        </authorList>
    </citation>
    <scope>NUCLEOTIDE SEQUENCE</scope>
    <source>
        <strain evidence="1">CBS 958.72</strain>
    </source>
</reference>
<dbReference type="EMBL" id="JAULSN010000004">
    <property type="protein sequence ID" value="KAK3373314.1"/>
    <property type="molecule type" value="Genomic_DNA"/>
</dbReference>
<keyword evidence="2" id="KW-1185">Reference proteome</keyword>
<protein>
    <submittedName>
        <fullName evidence="1">Uncharacterized protein</fullName>
    </submittedName>
</protein>
<comment type="caution">
    <text evidence="1">The sequence shown here is derived from an EMBL/GenBank/DDBJ whole genome shotgun (WGS) entry which is preliminary data.</text>
</comment>
<evidence type="ECO:0000313" key="2">
    <source>
        <dbReference type="Proteomes" id="UP001287356"/>
    </source>
</evidence>
<name>A0AAE0KAW3_9PEZI</name>
<dbReference type="Proteomes" id="UP001287356">
    <property type="component" value="Unassembled WGS sequence"/>
</dbReference>
<organism evidence="1 2">
    <name type="scientific">Lasiosphaeria ovina</name>
    <dbReference type="NCBI Taxonomy" id="92902"/>
    <lineage>
        <taxon>Eukaryota</taxon>
        <taxon>Fungi</taxon>
        <taxon>Dikarya</taxon>
        <taxon>Ascomycota</taxon>
        <taxon>Pezizomycotina</taxon>
        <taxon>Sordariomycetes</taxon>
        <taxon>Sordariomycetidae</taxon>
        <taxon>Sordariales</taxon>
        <taxon>Lasiosphaeriaceae</taxon>
        <taxon>Lasiosphaeria</taxon>
    </lineage>
</organism>
<gene>
    <name evidence="1" type="ORF">B0T24DRAFT_256723</name>
</gene>
<evidence type="ECO:0000313" key="1">
    <source>
        <dbReference type="EMBL" id="KAK3373314.1"/>
    </source>
</evidence>
<sequence>MCVYNSERKKRGWLSIPLRTLGLNWALKQGRKEPSLQKEIQGPAGKRNVLLTRALPCCCAMSVRRLARHHACTLVATAPGYQFPSHRELDRQKQGTKGNETSVSHVLCHPPGAWCPRRRERPSRRLDRLVPALLIISRDNQMTKILNRVGHNHSSTRPQPGDSCRDARSGLWKHASCTRMLHGRRTVRGAVHTGGRMPDMRLSASLSMNWLPSPAVTGGTHPGRPRARLLVCAGSASDV</sequence>
<proteinExistence type="predicted"/>